<protein>
    <submittedName>
        <fullName evidence="1">Sel1 repeat family protein</fullName>
    </submittedName>
</protein>
<dbReference type="Pfam" id="PF08238">
    <property type="entry name" value="Sel1"/>
    <property type="match status" value="4"/>
</dbReference>
<organism evidence="1">
    <name type="scientific">Salmonella enterica</name>
    <name type="common">Salmonella choleraesuis</name>
    <dbReference type="NCBI Taxonomy" id="28901"/>
    <lineage>
        <taxon>Bacteria</taxon>
        <taxon>Pseudomonadati</taxon>
        <taxon>Pseudomonadota</taxon>
        <taxon>Gammaproteobacteria</taxon>
        <taxon>Enterobacterales</taxon>
        <taxon>Enterobacteriaceae</taxon>
        <taxon>Salmonella</taxon>
    </lineage>
</organism>
<dbReference type="Gene3D" id="1.25.40.10">
    <property type="entry name" value="Tetratricopeptide repeat domain"/>
    <property type="match status" value="1"/>
</dbReference>
<name>A0A5U6SVB4_SALER</name>
<accession>A0A5U6SVB4</accession>
<proteinExistence type="predicted"/>
<dbReference type="PROSITE" id="PS51257">
    <property type="entry name" value="PROKAR_LIPOPROTEIN"/>
    <property type="match status" value="1"/>
</dbReference>
<dbReference type="PANTHER" id="PTHR11102">
    <property type="entry name" value="SEL-1-LIKE PROTEIN"/>
    <property type="match status" value="1"/>
</dbReference>
<dbReference type="InterPro" id="IPR050767">
    <property type="entry name" value="Sel1_AlgK"/>
</dbReference>
<evidence type="ECO:0000313" key="1">
    <source>
        <dbReference type="EMBL" id="EBR0846439.1"/>
    </source>
</evidence>
<dbReference type="PANTHER" id="PTHR11102:SF160">
    <property type="entry name" value="ERAD-ASSOCIATED E3 UBIQUITIN-PROTEIN LIGASE COMPONENT HRD3"/>
    <property type="match status" value="1"/>
</dbReference>
<dbReference type="InterPro" id="IPR006597">
    <property type="entry name" value="Sel1-like"/>
</dbReference>
<dbReference type="SUPFAM" id="SSF81901">
    <property type="entry name" value="HCP-like"/>
    <property type="match status" value="1"/>
</dbReference>
<comment type="caution">
    <text evidence="1">The sequence shown here is derived from an EMBL/GenBank/DDBJ whole genome shotgun (WGS) entry which is preliminary data.</text>
</comment>
<sequence>MRTIMLLLPVMLAGCAGRPVPPASGATSLLSGVEAHVVSVTRRALDGDPEARVLYARWLAETGSVEQAKSVLEPLAEQGDAQAQYWLGCLLMADRTPESRRVAVERMTRSATAGLAEAQRTLGDWLRNGDAGVRSPAEALNWYRKAAGQGDAVAQNAVGAALSAGRGTVRSPAEAAVWYRKAAEQGNALAAFNLGNAYWAGSGVRANAGVAMAWYVLAAHNTLPAETALRRLAQQMETRAMMLASKRGRLNAARALAEQYIRHYGRPGVPVTPRITVDMTVN</sequence>
<dbReference type="SMART" id="SM00671">
    <property type="entry name" value="SEL1"/>
    <property type="match status" value="4"/>
</dbReference>
<dbReference type="AlphaFoldDB" id="A0A5U6SVB4"/>
<gene>
    <name evidence="1" type="ORF">BRO79_23910</name>
</gene>
<dbReference type="InterPro" id="IPR011990">
    <property type="entry name" value="TPR-like_helical_dom_sf"/>
</dbReference>
<reference evidence="1" key="1">
    <citation type="submission" date="2018-07" db="EMBL/GenBank/DDBJ databases">
        <authorList>
            <consortium name="GenomeTrakr network: Whole genome sequencing for foodborne pathogen traceback"/>
        </authorList>
    </citation>
    <scope>NUCLEOTIDE SEQUENCE</scope>
    <source>
        <strain evidence="1">CFSAN056582</strain>
    </source>
</reference>
<dbReference type="EMBL" id="AAGRCI010000042">
    <property type="protein sequence ID" value="EBR0846439.1"/>
    <property type="molecule type" value="Genomic_DNA"/>
</dbReference>